<accession>A0A4Z1NS36</accession>
<evidence type="ECO:0000313" key="2">
    <source>
        <dbReference type="EMBL" id="TID13740.1"/>
    </source>
</evidence>
<keyword evidence="3" id="KW-1185">Reference proteome</keyword>
<sequence length="81" mass="8441">MILQFFCRSPMAVTRQPPWKGLQASLAISLAPSTPSVVGNGQNHPGVVGYGQNHPGVVGNGQNHPGVVEYGQNHPGVVENG</sequence>
<proteinExistence type="predicted"/>
<evidence type="ECO:0000256" key="1">
    <source>
        <dbReference type="SAM" id="MobiDB-lite"/>
    </source>
</evidence>
<reference evidence="2 3" key="1">
    <citation type="submission" date="2019-04" db="EMBL/GenBank/DDBJ databases">
        <title>High contiguity whole genome sequence and gene annotation resource for two Venturia nashicola isolates.</title>
        <authorList>
            <person name="Prokchorchik M."/>
            <person name="Won K."/>
            <person name="Lee Y."/>
            <person name="Choi E.D."/>
            <person name="Segonzac C."/>
            <person name="Sohn K.H."/>
        </authorList>
    </citation>
    <scope>NUCLEOTIDE SEQUENCE [LARGE SCALE GENOMIC DNA]</scope>
    <source>
        <strain evidence="2 3">PRI2</strain>
    </source>
</reference>
<organism evidence="2 3">
    <name type="scientific">Venturia nashicola</name>
    <dbReference type="NCBI Taxonomy" id="86259"/>
    <lineage>
        <taxon>Eukaryota</taxon>
        <taxon>Fungi</taxon>
        <taxon>Dikarya</taxon>
        <taxon>Ascomycota</taxon>
        <taxon>Pezizomycotina</taxon>
        <taxon>Dothideomycetes</taxon>
        <taxon>Pleosporomycetidae</taxon>
        <taxon>Venturiales</taxon>
        <taxon>Venturiaceae</taxon>
        <taxon>Venturia</taxon>
    </lineage>
</organism>
<gene>
    <name evidence="2" type="ORF">E6O75_ATG01718</name>
</gene>
<dbReference type="AlphaFoldDB" id="A0A4Z1NS36"/>
<dbReference type="Proteomes" id="UP000298493">
    <property type="component" value="Unassembled WGS sequence"/>
</dbReference>
<protein>
    <submittedName>
        <fullName evidence="2">Uncharacterized protein</fullName>
    </submittedName>
</protein>
<dbReference type="EMBL" id="SNSC02000025">
    <property type="protein sequence ID" value="TID13740.1"/>
    <property type="molecule type" value="Genomic_DNA"/>
</dbReference>
<name>A0A4Z1NS36_9PEZI</name>
<evidence type="ECO:0000313" key="3">
    <source>
        <dbReference type="Proteomes" id="UP000298493"/>
    </source>
</evidence>
<comment type="caution">
    <text evidence="2">The sequence shown here is derived from an EMBL/GenBank/DDBJ whole genome shotgun (WGS) entry which is preliminary data.</text>
</comment>
<feature type="region of interest" description="Disordered" evidence="1">
    <location>
        <begin position="37"/>
        <end position="81"/>
    </location>
</feature>